<feature type="region of interest" description="Disordered" evidence="6">
    <location>
        <begin position="430"/>
        <end position="453"/>
    </location>
</feature>
<dbReference type="STRING" id="71784.A0A1Y2AYV8"/>
<evidence type="ECO:0000256" key="5">
    <source>
        <dbReference type="ARBA" id="ARBA00022801"/>
    </source>
</evidence>
<keyword evidence="4" id="KW-0833">Ubl conjugation pathway</keyword>
<gene>
    <name evidence="8" type="ORF">BCR39DRAFT_218696</name>
</gene>
<dbReference type="EMBL" id="MCFC01000036">
    <property type="protein sequence ID" value="ORY27761.1"/>
    <property type="molecule type" value="Genomic_DNA"/>
</dbReference>
<name>A0A1Y2AYV8_9TREE</name>
<protein>
    <recommendedName>
        <fullName evidence="7">Ubiquitin-like protease family profile domain-containing protein</fullName>
    </recommendedName>
</protein>
<dbReference type="GO" id="GO:0005737">
    <property type="term" value="C:cytoplasm"/>
    <property type="evidence" value="ECO:0007669"/>
    <property type="project" value="TreeGrafter"/>
</dbReference>
<reference evidence="8 9" key="1">
    <citation type="submission" date="2016-07" db="EMBL/GenBank/DDBJ databases">
        <title>Pervasive Adenine N6-methylation of Active Genes in Fungi.</title>
        <authorList>
            <consortium name="DOE Joint Genome Institute"/>
            <person name="Mondo S.J."/>
            <person name="Dannebaum R.O."/>
            <person name="Kuo R.C."/>
            <person name="Labutti K."/>
            <person name="Haridas S."/>
            <person name="Kuo A."/>
            <person name="Salamov A."/>
            <person name="Ahrendt S.R."/>
            <person name="Lipzen A."/>
            <person name="Sullivan W."/>
            <person name="Andreopoulos W.B."/>
            <person name="Clum A."/>
            <person name="Lindquist E."/>
            <person name="Daum C."/>
            <person name="Ramamoorthy G.K."/>
            <person name="Gryganskyi A."/>
            <person name="Culley D."/>
            <person name="Magnuson J.K."/>
            <person name="James T.Y."/>
            <person name="O'Malley M.A."/>
            <person name="Stajich J.E."/>
            <person name="Spatafora J.W."/>
            <person name="Visel A."/>
            <person name="Grigoriev I.V."/>
        </authorList>
    </citation>
    <scope>NUCLEOTIDE SEQUENCE [LARGE SCALE GENOMIC DNA]</scope>
    <source>
        <strain evidence="8 9">68-887.2</strain>
    </source>
</reference>
<evidence type="ECO:0000313" key="8">
    <source>
        <dbReference type="EMBL" id="ORY27761.1"/>
    </source>
</evidence>
<sequence>MIRVNIIQCAEPSILIVLPSGSTEASALIDAVGAHLRTMNEPIRYIDKFAVAALSSNYPAEYKPDDTRARAAREKERQQHSGKRNGEPSRNRRPSDVLPDIGLTKEAKIRKKEKVDGDPTQSKLNFDSFRRRSHRLSGVPPVEYEMLDNGQPSSHAVPAPVPGLSAAERNELLFPYPFFLRPEINVTKGDRYRVQSNDFLNDTLIEFGLKHLLYGNAANERHSNADRVHLFNSFFFTKIATRKGLVMPKGVWPAYDSVRRWTRNANIFDKELVVVPINESYHWYLAIIYNPKAILKERKTTPLRTEEQEDDSLPAGESETLKQARRHNYHDDTYLDELMMPANDKAIPAGDRLRSDDSIDPLDVIDQTDGDIRASLRGDSESEVEIEAGVSNGVSRMSLDGDPSGELYNADASFDAPPLITDTLTMFRQQDQRSVSVSDGDRSGSPVKKQKLARSDADILDSDQCWIMTFDSLGTAHKAAHTHIDRWLKFEARDKLGKEIDTLSDAQYWEATVPQQPNFSDCGLYLVHYAKQMLDRPEEMLRFIQVRTTRECHLQADLYSAALLCRITSTRNKPTMLS</sequence>
<comment type="similarity">
    <text evidence="1">Belongs to the peptidase C48 family.</text>
</comment>
<evidence type="ECO:0000256" key="4">
    <source>
        <dbReference type="ARBA" id="ARBA00022786"/>
    </source>
</evidence>
<dbReference type="InterPro" id="IPR038765">
    <property type="entry name" value="Papain-like_cys_pep_sf"/>
</dbReference>
<dbReference type="GO" id="GO:0006508">
    <property type="term" value="P:proteolysis"/>
    <property type="evidence" value="ECO:0007669"/>
    <property type="project" value="UniProtKB-KW"/>
</dbReference>
<feature type="region of interest" description="Disordered" evidence="6">
    <location>
        <begin position="60"/>
        <end position="103"/>
    </location>
</feature>
<dbReference type="Proteomes" id="UP000193986">
    <property type="component" value="Unassembled WGS sequence"/>
</dbReference>
<dbReference type="SUPFAM" id="SSF54001">
    <property type="entry name" value="Cysteine proteinases"/>
    <property type="match status" value="1"/>
</dbReference>
<organism evidence="8 9">
    <name type="scientific">Naematelia encephala</name>
    <dbReference type="NCBI Taxonomy" id="71784"/>
    <lineage>
        <taxon>Eukaryota</taxon>
        <taxon>Fungi</taxon>
        <taxon>Dikarya</taxon>
        <taxon>Basidiomycota</taxon>
        <taxon>Agaricomycotina</taxon>
        <taxon>Tremellomycetes</taxon>
        <taxon>Tremellales</taxon>
        <taxon>Naemateliaceae</taxon>
        <taxon>Naematelia</taxon>
    </lineage>
</organism>
<evidence type="ECO:0000313" key="9">
    <source>
        <dbReference type="Proteomes" id="UP000193986"/>
    </source>
</evidence>
<dbReference type="Gene3D" id="3.40.395.10">
    <property type="entry name" value="Adenoviral Proteinase, Chain A"/>
    <property type="match status" value="2"/>
</dbReference>
<dbReference type="InterPro" id="IPR003653">
    <property type="entry name" value="Peptidase_C48_C"/>
</dbReference>
<evidence type="ECO:0000256" key="3">
    <source>
        <dbReference type="ARBA" id="ARBA00022670"/>
    </source>
</evidence>
<dbReference type="InParanoid" id="A0A1Y2AYV8"/>
<proteinExistence type="inferred from homology"/>
<dbReference type="PANTHER" id="PTHR46896:SF3">
    <property type="entry name" value="FI06413P-RELATED"/>
    <property type="match status" value="1"/>
</dbReference>
<keyword evidence="3" id="KW-0645">Protease</keyword>
<accession>A0A1Y2AYV8</accession>
<evidence type="ECO:0000256" key="2">
    <source>
        <dbReference type="ARBA" id="ARBA00022553"/>
    </source>
</evidence>
<dbReference type="Pfam" id="PF02902">
    <property type="entry name" value="Peptidase_C48"/>
    <property type="match status" value="2"/>
</dbReference>
<dbReference type="InterPro" id="IPR051947">
    <property type="entry name" value="Sentrin-specific_protease"/>
</dbReference>
<keyword evidence="9" id="KW-1185">Reference proteome</keyword>
<dbReference type="GO" id="GO:0005634">
    <property type="term" value="C:nucleus"/>
    <property type="evidence" value="ECO:0007669"/>
    <property type="project" value="TreeGrafter"/>
</dbReference>
<evidence type="ECO:0000259" key="7">
    <source>
        <dbReference type="PROSITE" id="PS50600"/>
    </source>
</evidence>
<dbReference type="PROSITE" id="PS50600">
    <property type="entry name" value="ULP_PROTEASE"/>
    <property type="match status" value="1"/>
</dbReference>
<keyword evidence="2" id="KW-0597">Phosphoprotein</keyword>
<evidence type="ECO:0000256" key="1">
    <source>
        <dbReference type="ARBA" id="ARBA00005234"/>
    </source>
</evidence>
<dbReference type="OrthoDB" id="442460at2759"/>
<keyword evidence="5" id="KW-0378">Hydrolase</keyword>
<feature type="compositionally biased region" description="Basic and acidic residues" evidence="6">
    <location>
        <begin position="62"/>
        <end position="95"/>
    </location>
</feature>
<feature type="region of interest" description="Disordered" evidence="6">
    <location>
        <begin position="302"/>
        <end position="326"/>
    </location>
</feature>
<dbReference type="PANTHER" id="PTHR46896">
    <property type="entry name" value="SENTRIN-SPECIFIC PROTEASE"/>
    <property type="match status" value="1"/>
</dbReference>
<dbReference type="GO" id="GO:0070139">
    <property type="term" value="F:SUMO-specific endopeptidase activity"/>
    <property type="evidence" value="ECO:0007669"/>
    <property type="project" value="TreeGrafter"/>
</dbReference>
<feature type="domain" description="Ubiquitin-like protease family profile" evidence="7">
    <location>
        <begin position="184"/>
        <end position="533"/>
    </location>
</feature>
<comment type="caution">
    <text evidence="8">The sequence shown here is derived from an EMBL/GenBank/DDBJ whole genome shotgun (WGS) entry which is preliminary data.</text>
</comment>
<dbReference type="AlphaFoldDB" id="A0A1Y2AYV8"/>
<dbReference type="GO" id="GO:0016926">
    <property type="term" value="P:protein desumoylation"/>
    <property type="evidence" value="ECO:0007669"/>
    <property type="project" value="TreeGrafter"/>
</dbReference>
<evidence type="ECO:0000256" key="6">
    <source>
        <dbReference type="SAM" id="MobiDB-lite"/>
    </source>
</evidence>